<sequence>MDDATLFLSESVKLVGFDVFRTDEAICQSMEGYLTLEALPLGKRSGVLVESDFLPPSPGKIDMRLESEMRKWVGRAM</sequence>
<dbReference type="VEuPathDB" id="CryptoDB:Cvel_25612"/>
<dbReference type="AlphaFoldDB" id="A0A0G4HAS4"/>
<dbReference type="EMBL" id="CDMZ01002120">
    <property type="protein sequence ID" value="CEM40869.1"/>
    <property type="molecule type" value="Genomic_DNA"/>
</dbReference>
<gene>
    <name evidence="1" type="ORF">Cvel_25612</name>
</gene>
<reference evidence="1" key="1">
    <citation type="submission" date="2014-11" db="EMBL/GenBank/DDBJ databases">
        <authorList>
            <person name="Otto D Thomas"/>
            <person name="Naeem Raeece"/>
        </authorList>
    </citation>
    <scope>NUCLEOTIDE SEQUENCE</scope>
</reference>
<evidence type="ECO:0000313" key="1">
    <source>
        <dbReference type="EMBL" id="CEM40869.1"/>
    </source>
</evidence>
<accession>A0A0G4HAS4</accession>
<protein>
    <submittedName>
        <fullName evidence="1">Uncharacterized protein</fullName>
    </submittedName>
</protein>
<proteinExistence type="predicted"/>
<organism evidence="1">
    <name type="scientific">Chromera velia CCMP2878</name>
    <dbReference type="NCBI Taxonomy" id="1169474"/>
    <lineage>
        <taxon>Eukaryota</taxon>
        <taxon>Sar</taxon>
        <taxon>Alveolata</taxon>
        <taxon>Colpodellida</taxon>
        <taxon>Chromeraceae</taxon>
        <taxon>Chromera</taxon>
    </lineage>
</organism>
<name>A0A0G4HAS4_9ALVE</name>